<dbReference type="InterPro" id="IPR018113">
    <property type="entry name" value="PTrfase_EIIB_Cys"/>
</dbReference>
<dbReference type="PROSITE" id="PS51093">
    <property type="entry name" value="PTS_EIIA_TYPE_1"/>
    <property type="match status" value="1"/>
</dbReference>
<feature type="transmembrane region" description="Helical" evidence="12">
    <location>
        <begin position="145"/>
        <end position="164"/>
    </location>
</feature>
<dbReference type="PROSITE" id="PS51103">
    <property type="entry name" value="PTS_EIIC_TYPE_1"/>
    <property type="match status" value="1"/>
</dbReference>
<feature type="transmembrane region" description="Helical" evidence="12">
    <location>
        <begin position="258"/>
        <end position="280"/>
    </location>
</feature>
<feature type="domain" description="PTS EIIB type-1" evidence="14">
    <location>
        <begin position="7"/>
        <end position="89"/>
    </location>
</feature>
<dbReference type="SUPFAM" id="SSF55604">
    <property type="entry name" value="Glucose permease domain IIB"/>
    <property type="match status" value="1"/>
</dbReference>
<keyword evidence="7 12" id="KW-0812">Transmembrane</keyword>
<evidence type="ECO:0000259" key="13">
    <source>
        <dbReference type="PROSITE" id="PS51093"/>
    </source>
</evidence>
<keyword evidence="6" id="KW-0598">Phosphotransferase system</keyword>
<keyword evidence="3" id="KW-1003">Cell membrane</keyword>
<dbReference type="GO" id="GO:0016740">
    <property type="term" value="F:transferase activity"/>
    <property type="evidence" value="ECO:0007669"/>
    <property type="project" value="UniProtKB-KW"/>
</dbReference>
<dbReference type="InterPro" id="IPR013013">
    <property type="entry name" value="PTS_EIIC_1"/>
</dbReference>
<feature type="domain" description="PTS EIIC type-1" evidence="15">
    <location>
        <begin position="107"/>
        <end position="481"/>
    </location>
</feature>
<name>A0ABU0TXM8_MICTR</name>
<evidence type="ECO:0000256" key="1">
    <source>
        <dbReference type="ARBA" id="ARBA00004651"/>
    </source>
</evidence>
<evidence type="ECO:0000313" key="16">
    <source>
        <dbReference type="EMBL" id="MDQ1123722.1"/>
    </source>
</evidence>
<dbReference type="PROSITE" id="PS01035">
    <property type="entry name" value="PTS_EIIB_TYPE_1_CYS"/>
    <property type="match status" value="1"/>
</dbReference>
<dbReference type="InterPro" id="IPR003352">
    <property type="entry name" value="PTS_EIIC"/>
</dbReference>
<evidence type="ECO:0000256" key="5">
    <source>
        <dbReference type="ARBA" id="ARBA00022679"/>
    </source>
</evidence>
<feature type="transmembrane region" description="Helical" evidence="12">
    <location>
        <begin position="398"/>
        <end position="424"/>
    </location>
</feature>
<dbReference type="Pfam" id="PF00358">
    <property type="entry name" value="PTS_EIIA_1"/>
    <property type="match status" value="1"/>
</dbReference>
<evidence type="ECO:0000313" key="17">
    <source>
        <dbReference type="Proteomes" id="UP001226691"/>
    </source>
</evidence>
<feature type="transmembrane region" description="Helical" evidence="12">
    <location>
        <begin position="176"/>
        <end position="198"/>
    </location>
</feature>
<dbReference type="InterPro" id="IPR011055">
    <property type="entry name" value="Dup_hybrid_motif"/>
</dbReference>
<evidence type="ECO:0000256" key="4">
    <source>
        <dbReference type="ARBA" id="ARBA00022597"/>
    </source>
</evidence>
<feature type="transmembrane region" description="Helical" evidence="12">
    <location>
        <begin position="224"/>
        <end position="246"/>
    </location>
</feature>
<accession>A0ABU0TXM8</accession>
<proteinExistence type="predicted"/>
<feature type="transmembrane region" description="Helical" evidence="12">
    <location>
        <begin position="300"/>
        <end position="323"/>
    </location>
</feature>
<dbReference type="EMBL" id="JAUTBF010000001">
    <property type="protein sequence ID" value="MDQ1123722.1"/>
    <property type="molecule type" value="Genomic_DNA"/>
</dbReference>
<dbReference type="Pfam" id="PF02378">
    <property type="entry name" value="PTS_EIIC"/>
    <property type="match status" value="1"/>
</dbReference>
<keyword evidence="17" id="KW-1185">Reference proteome</keyword>
<dbReference type="InterPro" id="IPR011297">
    <property type="entry name" value="PTS_IIABC_b_glu"/>
</dbReference>
<evidence type="ECO:0000256" key="3">
    <source>
        <dbReference type="ARBA" id="ARBA00022475"/>
    </source>
</evidence>
<keyword evidence="5 16" id="KW-0808">Transferase</keyword>
<dbReference type="CDD" id="cd00212">
    <property type="entry name" value="PTS_IIB_glc"/>
    <property type="match status" value="1"/>
</dbReference>
<keyword evidence="8" id="KW-0418">Kinase</keyword>
<dbReference type="PROSITE" id="PS00371">
    <property type="entry name" value="PTS_EIIA_TYPE_1_HIS"/>
    <property type="match status" value="1"/>
</dbReference>
<evidence type="ECO:0000259" key="15">
    <source>
        <dbReference type="PROSITE" id="PS51103"/>
    </source>
</evidence>
<feature type="transmembrane region" description="Helical" evidence="12">
    <location>
        <begin position="344"/>
        <end position="364"/>
    </location>
</feature>
<dbReference type="NCBIfam" id="TIGR01995">
    <property type="entry name" value="PTS-II-ABC-beta"/>
    <property type="match status" value="1"/>
</dbReference>
<evidence type="ECO:0000256" key="6">
    <source>
        <dbReference type="ARBA" id="ARBA00022683"/>
    </source>
</evidence>
<evidence type="ECO:0000256" key="2">
    <source>
        <dbReference type="ARBA" id="ARBA00022448"/>
    </source>
</evidence>
<evidence type="ECO:0000256" key="9">
    <source>
        <dbReference type="ARBA" id="ARBA00022989"/>
    </source>
</evidence>
<comment type="caution">
    <text evidence="16">The sequence shown here is derived from an EMBL/GenBank/DDBJ whole genome shotgun (WGS) entry which is preliminary data.</text>
</comment>
<evidence type="ECO:0000256" key="10">
    <source>
        <dbReference type="ARBA" id="ARBA00023136"/>
    </source>
</evidence>
<evidence type="ECO:0000256" key="8">
    <source>
        <dbReference type="ARBA" id="ARBA00022777"/>
    </source>
</evidence>
<dbReference type="SUPFAM" id="SSF51261">
    <property type="entry name" value="Duplicated hybrid motif"/>
    <property type="match status" value="1"/>
</dbReference>
<dbReference type="Gene3D" id="3.30.1360.60">
    <property type="entry name" value="Glucose permease domain IIB"/>
    <property type="match status" value="1"/>
</dbReference>
<dbReference type="PANTHER" id="PTHR30175:SF1">
    <property type="entry name" value="PTS SYSTEM ARBUTIN-, CELLOBIOSE-, AND SALICIN-SPECIFIC EIIBC COMPONENT-RELATED"/>
    <property type="match status" value="1"/>
</dbReference>
<keyword evidence="10 12" id="KW-0472">Membrane</keyword>
<dbReference type="InterPro" id="IPR050558">
    <property type="entry name" value="PTS_Sugar-Specific_Components"/>
</dbReference>
<dbReference type="PANTHER" id="PTHR30175">
    <property type="entry name" value="PHOSPHOTRANSFERASE SYSTEM TRANSPORT PROTEIN"/>
    <property type="match status" value="1"/>
</dbReference>
<evidence type="ECO:0000259" key="14">
    <source>
        <dbReference type="PROSITE" id="PS51098"/>
    </source>
</evidence>
<protein>
    <submittedName>
        <fullName evidence="16">PTS system beta-glucosides-specific IIC component</fullName>
        <ecNumber evidence="16">2.7.1.-</ecNumber>
    </submittedName>
</protein>
<feature type="transmembrane region" description="Helical" evidence="12">
    <location>
        <begin position="444"/>
        <end position="466"/>
    </location>
</feature>
<keyword evidence="4" id="KW-0762">Sugar transport</keyword>
<reference evidence="16 17" key="1">
    <citation type="submission" date="2023-07" db="EMBL/GenBank/DDBJ databases">
        <title>Functional and genomic diversity of the sorghum phyllosphere microbiome.</title>
        <authorList>
            <person name="Shade A."/>
        </authorList>
    </citation>
    <scope>NUCLEOTIDE SEQUENCE [LARGE SCALE GENOMIC DNA]</scope>
    <source>
        <strain evidence="16 17">SORGH_AS_1207</strain>
    </source>
</reference>
<feature type="transmembrane region" description="Helical" evidence="12">
    <location>
        <begin position="370"/>
        <end position="391"/>
    </location>
</feature>
<dbReference type="Gene3D" id="2.70.70.10">
    <property type="entry name" value="Glucose Permease (Domain IIA)"/>
    <property type="match status" value="1"/>
</dbReference>
<evidence type="ECO:0000256" key="11">
    <source>
        <dbReference type="PROSITE-ProRule" id="PRU00421"/>
    </source>
</evidence>
<comment type="subcellular location">
    <subcellularLocation>
        <location evidence="1">Cell membrane</location>
        <topology evidence="1">Multi-pass membrane protein</topology>
    </subcellularLocation>
</comment>
<dbReference type="InterPro" id="IPR036878">
    <property type="entry name" value="Glu_permease_IIB"/>
</dbReference>
<dbReference type="Proteomes" id="UP001226691">
    <property type="component" value="Unassembled WGS sequence"/>
</dbReference>
<gene>
    <name evidence="16" type="ORF">QE412_002295</name>
</gene>
<feature type="transmembrane region" description="Helical" evidence="12">
    <location>
        <begin position="108"/>
        <end position="133"/>
    </location>
</feature>
<dbReference type="NCBIfam" id="TIGR00830">
    <property type="entry name" value="PTBA"/>
    <property type="match status" value="1"/>
</dbReference>
<keyword evidence="2" id="KW-0813">Transport</keyword>
<organism evidence="16 17">
    <name type="scientific">Microbacterium trichothecenolyticum</name>
    <name type="common">Aureobacterium trichothecenolyticum</name>
    <dbReference type="NCBI Taxonomy" id="69370"/>
    <lineage>
        <taxon>Bacteria</taxon>
        <taxon>Bacillati</taxon>
        <taxon>Actinomycetota</taxon>
        <taxon>Actinomycetes</taxon>
        <taxon>Micrococcales</taxon>
        <taxon>Microbacteriaceae</taxon>
        <taxon>Microbacterium</taxon>
    </lineage>
</organism>
<dbReference type="InterPro" id="IPR001996">
    <property type="entry name" value="PTS_IIB_1"/>
</dbReference>
<dbReference type="EC" id="2.7.1.-" evidence="16"/>
<feature type="active site" description="Phosphocysteine intermediate; for EIIB activity" evidence="11">
    <location>
        <position position="29"/>
    </location>
</feature>
<sequence>MATVNYSTLAGDVLSAVGGEDNVAGVVHCATRLRFTLRDRARADKDAVTALPGVITVVENGGQFQVVVGNNVSKVYAGLPASLTEGDRTPAADGGGQKVGILSRVIDVVSAIFAPILGVLAATGILKGLLIILSTAGVLPATSTTYQVLFATADAFFAFLPMLLAVTTARKFGANVFTAMAVAGALIYTNLVNVTWVVDGERVPMTMLEYLRAGNPVDFLGIPVLLQTYTSSVVPIILAVWLLSYVERLADRFIHEAVRSFITPLISLVIVVPVTLLTIGPAGTWVSALMADLMTGAYQFSPIVLGILMGGLWQVLVIFGVHWGIVPLFINNIANTGFDYMKSAAFPAVLAQAGAALGVTLRLREKKTKALGFSATLAAVFGVTEPAIYGITLPRKRAFLVAGISGAVGGAIVGAGGVKVFSTGAPGLLTLPIGIDPSGDPTNFLWLIVGTIIAFVLSAIGTYFFGFSRADLAKDRAAAAAERAPAEAAPAGASPADASLTVLSPARGEIVALSEVPDKAFASGAMGQGFAVRPADGTFVSPAAGEIVVAQGHAYGIKTADGAELLVHIGIDTVGLDGAPFTPRVAVGDTVAAGAPLVDVDLAAIRAAGLDAITPVVVINSTDFGAFEVPGLGAAAAGAPALVATKEN</sequence>
<dbReference type="InterPro" id="IPR001127">
    <property type="entry name" value="PTS_EIIA_1_perm"/>
</dbReference>
<evidence type="ECO:0000256" key="7">
    <source>
        <dbReference type="ARBA" id="ARBA00022692"/>
    </source>
</evidence>
<feature type="domain" description="PTS EIIA type-1" evidence="13">
    <location>
        <begin position="518"/>
        <end position="620"/>
    </location>
</feature>
<evidence type="ECO:0000256" key="12">
    <source>
        <dbReference type="SAM" id="Phobius"/>
    </source>
</evidence>
<keyword evidence="9 12" id="KW-1133">Transmembrane helix</keyword>
<dbReference type="Pfam" id="PF00367">
    <property type="entry name" value="PTS_EIIB"/>
    <property type="match status" value="1"/>
</dbReference>
<dbReference type="RefSeq" id="WP_307483672.1">
    <property type="nucleotide sequence ID" value="NZ_JAUTBF010000001.1"/>
</dbReference>
<dbReference type="PROSITE" id="PS51098">
    <property type="entry name" value="PTS_EIIB_TYPE_1"/>
    <property type="match status" value="1"/>
</dbReference>